<protein>
    <submittedName>
        <fullName evidence="1">Uncharacterized protein</fullName>
    </submittedName>
</protein>
<sequence length="63" mass="7103">MPYVIGKLNSVGIGSLFNGYRPPPEQVYAVHSGKDKRPLKAQGYLINDIEKVTQTRHALRDQH</sequence>
<organism evidence="1 2">
    <name type="scientific">Izhakiella capsodis</name>
    <dbReference type="NCBI Taxonomy" id="1367852"/>
    <lineage>
        <taxon>Bacteria</taxon>
        <taxon>Pseudomonadati</taxon>
        <taxon>Pseudomonadota</taxon>
        <taxon>Gammaproteobacteria</taxon>
        <taxon>Enterobacterales</taxon>
        <taxon>Erwiniaceae</taxon>
        <taxon>Izhakiella</taxon>
    </lineage>
</organism>
<evidence type="ECO:0000313" key="2">
    <source>
        <dbReference type="Proteomes" id="UP000242222"/>
    </source>
</evidence>
<dbReference type="Proteomes" id="UP000242222">
    <property type="component" value="Unassembled WGS sequence"/>
</dbReference>
<evidence type="ECO:0000313" key="1">
    <source>
        <dbReference type="EMBL" id="SFN27028.1"/>
    </source>
</evidence>
<proteinExistence type="predicted"/>
<accession>A0A1I4XMC5</accession>
<name>A0A1I4XMC5_9GAMM</name>
<dbReference type="AlphaFoldDB" id="A0A1I4XMC5"/>
<gene>
    <name evidence="1" type="ORF">SAMN05216516_104232</name>
</gene>
<dbReference type="EMBL" id="FOVC01000004">
    <property type="protein sequence ID" value="SFN27028.1"/>
    <property type="molecule type" value="Genomic_DNA"/>
</dbReference>
<keyword evidence="2" id="KW-1185">Reference proteome</keyword>
<reference evidence="2" key="1">
    <citation type="submission" date="2016-10" db="EMBL/GenBank/DDBJ databases">
        <authorList>
            <person name="Varghese N."/>
            <person name="Submissions S."/>
        </authorList>
    </citation>
    <scope>NUCLEOTIDE SEQUENCE [LARGE SCALE GENOMIC DNA]</scope>
    <source>
        <strain evidence="2">N6PO6</strain>
    </source>
</reference>